<accession>A0A8H7DGH3</accession>
<sequence>MFNVDESWVVCYLVHQFQTEGSSLFTGTVNQNGSGDVIVNGDIGTNATGTVNGIINNNNGDGTTTNNNNSGQIIVDGSQTPCMSMVRQPVLVALVFMVVLFALLFLGTLVLFIRERRLRSKTMVIAASDRNMEQSLVSRAEPMAESSVPGMEHARVYLDVRPRRHSEQRAQSPWSIRPPSETPPGYA</sequence>
<protein>
    <submittedName>
        <fullName evidence="3">Uncharacterized protein</fullName>
    </submittedName>
</protein>
<evidence type="ECO:0000313" key="3">
    <source>
        <dbReference type="EMBL" id="KAF7371368.1"/>
    </source>
</evidence>
<comment type="caution">
    <text evidence="3">The sequence shown here is derived from an EMBL/GenBank/DDBJ whole genome shotgun (WGS) entry which is preliminary data.</text>
</comment>
<dbReference type="EMBL" id="JACAZH010000004">
    <property type="protein sequence ID" value="KAF7371368.1"/>
    <property type="molecule type" value="Genomic_DNA"/>
</dbReference>
<keyword evidence="2" id="KW-0812">Transmembrane</keyword>
<dbReference type="Proteomes" id="UP000623467">
    <property type="component" value="Unassembled WGS sequence"/>
</dbReference>
<organism evidence="3 4">
    <name type="scientific">Mycena sanguinolenta</name>
    <dbReference type="NCBI Taxonomy" id="230812"/>
    <lineage>
        <taxon>Eukaryota</taxon>
        <taxon>Fungi</taxon>
        <taxon>Dikarya</taxon>
        <taxon>Basidiomycota</taxon>
        <taxon>Agaricomycotina</taxon>
        <taxon>Agaricomycetes</taxon>
        <taxon>Agaricomycetidae</taxon>
        <taxon>Agaricales</taxon>
        <taxon>Marasmiineae</taxon>
        <taxon>Mycenaceae</taxon>
        <taxon>Mycena</taxon>
    </lineage>
</organism>
<feature type="transmembrane region" description="Helical" evidence="2">
    <location>
        <begin position="90"/>
        <end position="113"/>
    </location>
</feature>
<proteinExistence type="predicted"/>
<dbReference type="AlphaFoldDB" id="A0A8H7DGH3"/>
<keyword evidence="2" id="KW-0472">Membrane</keyword>
<feature type="region of interest" description="Disordered" evidence="1">
    <location>
        <begin position="161"/>
        <end position="187"/>
    </location>
</feature>
<reference evidence="3" key="1">
    <citation type="submission" date="2020-05" db="EMBL/GenBank/DDBJ databases">
        <title>Mycena genomes resolve the evolution of fungal bioluminescence.</title>
        <authorList>
            <person name="Tsai I.J."/>
        </authorList>
    </citation>
    <scope>NUCLEOTIDE SEQUENCE</scope>
    <source>
        <strain evidence="3">160909Yilan</strain>
    </source>
</reference>
<dbReference type="OrthoDB" id="10557881at2759"/>
<gene>
    <name evidence="3" type="ORF">MSAN_00773100</name>
</gene>
<evidence type="ECO:0000313" key="4">
    <source>
        <dbReference type="Proteomes" id="UP000623467"/>
    </source>
</evidence>
<name>A0A8H7DGH3_9AGAR</name>
<evidence type="ECO:0000256" key="1">
    <source>
        <dbReference type="SAM" id="MobiDB-lite"/>
    </source>
</evidence>
<evidence type="ECO:0000256" key="2">
    <source>
        <dbReference type="SAM" id="Phobius"/>
    </source>
</evidence>
<keyword evidence="2" id="KW-1133">Transmembrane helix</keyword>
<keyword evidence="4" id="KW-1185">Reference proteome</keyword>